<dbReference type="Pfam" id="PF13374">
    <property type="entry name" value="TPR_10"/>
    <property type="match status" value="1"/>
</dbReference>
<evidence type="ECO:0000313" key="1">
    <source>
        <dbReference type="EMBL" id="KAH7357706.1"/>
    </source>
</evidence>
<organism evidence="1 2">
    <name type="scientific">Plectosphaerella cucumerina</name>
    <dbReference type="NCBI Taxonomy" id="40658"/>
    <lineage>
        <taxon>Eukaryota</taxon>
        <taxon>Fungi</taxon>
        <taxon>Dikarya</taxon>
        <taxon>Ascomycota</taxon>
        <taxon>Pezizomycotina</taxon>
        <taxon>Sordariomycetes</taxon>
        <taxon>Hypocreomycetidae</taxon>
        <taxon>Glomerellales</taxon>
        <taxon>Plectosphaerellaceae</taxon>
        <taxon>Plectosphaerella</taxon>
    </lineage>
</organism>
<dbReference type="EMBL" id="JAGPXD010000004">
    <property type="protein sequence ID" value="KAH7357706.1"/>
    <property type="molecule type" value="Genomic_DNA"/>
</dbReference>
<dbReference type="Gene3D" id="1.25.40.10">
    <property type="entry name" value="Tetratricopeptide repeat domain"/>
    <property type="match status" value="1"/>
</dbReference>
<evidence type="ECO:0000313" key="2">
    <source>
        <dbReference type="Proteomes" id="UP000813385"/>
    </source>
</evidence>
<reference evidence="1" key="1">
    <citation type="journal article" date="2021" name="Nat. Commun.">
        <title>Genetic determinants of endophytism in the Arabidopsis root mycobiome.</title>
        <authorList>
            <person name="Mesny F."/>
            <person name="Miyauchi S."/>
            <person name="Thiergart T."/>
            <person name="Pickel B."/>
            <person name="Atanasova L."/>
            <person name="Karlsson M."/>
            <person name="Huettel B."/>
            <person name="Barry K.W."/>
            <person name="Haridas S."/>
            <person name="Chen C."/>
            <person name="Bauer D."/>
            <person name="Andreopoulos W."/>
            <person name="Pangilinan J."/>
            <person name="LaButti K."/>
            <person name="Riley R."/>
            <person name="Lipzen A."/>
            <person name="Clum A."/>
            <person name="Drula E."/>
            <person name="Henrissat B."/>
            <person name="Kohler A."/>
            <person name="Grigoriev I.V."/>
            <person name="Martin F.M."/>
            <person name="Hacquard S."/>
        </authorList>
    </citation>
    <scope>NUCLEOTIDE SEQUENCE</scope>
    <source>
        <strain evidence="1">MPI-CAGE-AT-0016</strain>
    </source>
</reference>
<dbReference type="Proteomes" id="UP000813385">
    <property type="component" value="Unassembled WGS sequence"/>
</dbReference>
<sequence>VLVIVYQDDGRVKEAIPLLERVVVVREITLAETHPYRLASQHMLGVALSVPCLDKAKRTNL</sequence>
<dbReference type="AlphaFoldDB" id="A0A8K0TCP9"/>
<name>A0A8K0TCP9_9PEZI</name>
<dbReference type="InterPro" id="IPR011990">
    <property type="entry name" value="TPR-like_helical_dom_sf"/>
</dbReference>
<comment type="caution">
    <text evidence="1">The sequence shown here is derived from an EMBL/GenBank/DDBJ whole genome shotgun (WGS) entry which is preliminary data.</text>
</comment>
<accession>A0A8K0TCP9</accession>
<keyword evidence="2" id="KW-1185">Reference proteome</keyword>
<protein>
    <submittedName>
        <fullName evidence="1">Uncharacterized protein</fullName>
    </submittedName>
</protein>
<gene>
    <name evidence="1" type="ORF">B0T11DRAFT_227391</name>
</gene>
<feature type="non-terminal residue" evidence="1">
    <location>
        <position position="1"/>
    </location>
</feature>
<dbReference type="OrthoDB" id="5240272at2759"/>
<proteinExistence type="predicted"/>